<dbReference type="PANTHER" id="PTHR46410:SF26">
    <property type="entry name" value="BULB-TYPE LECTIN DOMAIN-CONTAINING PROTEIN-RELATED"/>
    <property type="match status" value="1"/>
</dbReference>
<dbReference type="CDD" id="cd16100">
    <property type="entry name" value="ARID"/>
    <property type="match status" value="1"/>
</dbReference>
<gene>
    <name evidence="2" type="ORF">Tci_020062</name>
</gene>
<dbReference type="InterPro" id="IPR001606">
    <property type="entry name" value="ARID_dom"/>
</dbReference>
<evidence type="ECO:0000313" key="2">
    <source>
        <dbReference type="EMBL" id="GEU48084.1"/>
    </source>
</evidence>
<dbReference type="GO" id="GO:0003677">
    <property type="term" value="F:DNA binding"/>
    <property type="evidence" value="ECO:0007669"/>
    <property type="project" value="UniProtKB-KW"/>
</dbReference>
<dbReference type="Gene3D" id="4.10.60.10">
    <property type="entry name" value="Zinc finger, CCHC-type"/>
    <property type="match status" value="1"/>
</dbReference>
<evidence type="ECO:0000259" key="1">
    <source>
        <dbReference type="PROSITE" id="PS51011"/>
    </source>
</evidence>
<dbReference type="PROSITE" id="PS51011">
    <property type="entry name" value="ARID"/>
    <property type="match status" value="1"/>
</dbReference>
<dbReference type="PANTHER" id="PTHR46410">
    <property type="entry name" value="AT-RICH INTERACTIVE DOMAIN-CONTAINING PROTEIN 2"/>
    <property type="match status" value="1"/>
</dbReference>
<dbReference type="AlphaFoldDB" id="A0A6L2KJQ9"/>
<dbReference type="Gene3D" id="1.10.150.60">
    <property type="entry name" value="ARID DNA-binding domain"/>
    <property type="match status" value="1"/>
</dbReference>
<feature type="domain" description="ARID" evidence="1">
    <location>
        <begin position="495"/>
        <end position="587"/>
    </location>
</feature>
<name>A0A6L2KJQ9_TANCI</name>
<accession>A0A6L2KJQ9</accession>
<reference evidence="2" key="1">
    <citation type="journal article" date="2019" name="Sci. Rep.">
        <title>Draft genome of Tanacetum cinerariifolium, the natural source of mosquito coil.</title>
        <authorList>
            <person name="Yamashiro T."/>
            <person name="Shiraishi A."/>
            <person name="Satake H."/>
            <person name="Nakayama K."/>
        </authorList>
    </citation>
    <scope>NUCLEOTIDE SEQUENCE</scope>
</reference>
<dbReference type="EMBL" id="BKCJ010002369">
    <property type="protein sequence ID" value="GEU48084.1"/>
    <property type="molecule type" value="Genomic_DNA"/>
</dbReference>
<keyword evidence="2" id="KW-0238">DNA-binding</keyword>
<sequence>MSEVSGGLLETQERVRVKRIYPDVDYKMIIYNPSTIIWNELSALWKKVGINWIHGIVSVLLNGCGKFLNGALHWVMLDSSNRWRIVSLDLAKDKYGKVFQPEYDGEGHNALTLGVLGELLCILCNYSESHVVDVWVMKVCGLVSLLILLMRCLVVGDLRNGSLSYGGSGCDVGVEDVDEDVFKGNVGISAGSTGYEDGTVRLTRNSDTNLKQSKKEKTNGNIDNGNIDSLENDWRAKPIPKHSFRKTKTMVNTNTFLEANWHAKNNCIGQPQQSYQSKNPRKPLSKQEGHIIKLCPIKIKDEAEYAQSFFNETASKFTLDKSMILCFKCKGYRHFENRCPSKKQEQPKVSIKYPEFVYFKIREAYSRGRIKALGIISEKFERQRKFLFTYGMGEVWIKNDSHTYLIPGVHYASEITLNIVSMNMLQQGFELIFKGDKCILEYMFKDKQGQNLDVDKMRQMHNNHLEDYFDSLDRERENKVGEMEKAEDNLNSSEVHTLERFNKVLKWFYNHYLKRQLLGPIPPIIPGVQIYLFDLYKLVDYMGGYLSVYFGQEFVVIAKILGLTKGDGEEIKRCYITYLDVFTSYYKTARAPQIPTKVKEDSESLVSYQWNMDKTCAPKAVQKEKENLEHFGIKFEDETDCNIQQTTYSKKDKDIIYKRPSTSRISN</sequence>
<comment type="caution">
    <text evidence="2">The sequence shown here is derived from an EMBL/GenBank/DDBJ whole genome shotgun (WGS) entry which is preliminary data.</text>
</comment>
<dbReference type="Pfam" id="PF01388">
    <property type="entry name" value="ARID"/>
    <property type="match status" value="1"/>
</dbReference>
<proteinExistence type="predicted"/>
<protein>
    <submittedName>
        <fullName evidence="2">ARID DNA-binding domain-containing protein</fullName>
    </submittedName>
</protein>
<dbReference type="SUPFAM" id="SSF46774">
    <property type="entry name" value="ARID-like"/>
    <property type="match status" value="1"/>
</dbReference>
<organism evidence="2">
    <name type="scientific">Tanacetum cinerariifolium</name>
    <name type="common">Dalmatian daisy</name>
    <name type="synonym">Chrysanthemum cinerariifolium</name>
    <dbReference type="NCBI Taxonomy" id="118510"/>
    <lineage>
        <taxon>Eukaryota</taxon>
        <taxon>Viridiplantae</taxon>
        <taxon>Streptophyta</taxon>
        <taxon>Embryophyta</taxon>
        <taxon>Tracheophyta</taxon>
        <taxon>Spermatophyta</taxon>
        <taxon>Magnoliopsida</taxon>
        <taxon>eudicotyledons</taxon>
        <taxon>Gunneridae</taxon>
        <taxon>Pentapetalae</taxon>
        <taxon>asterids</taxon>
        <taxon>campanulids</taxon>
        <taxon>Asterales</taxon>
        <taxon>Asteraceae</taxon>
        <taxon>Asteroideae</taxon>
        <taxon>Anthemideae</taxon>
        <taxon>Anthemidinae</taxon>
        <taxon>Tanacetum</taxon>
    </lineage>
</organism>
<dbReference type="InterPro" id="IPR036431">
    <property type="entry name" value="ARID_dom_sf"/>
</dbReference>